<accession>A0A9E6Y2R9</accession>
<evidence type="ECO:0008006" key="4">
    <source>
        <dbReference type="Google" id="ProtNLM"/>
    </source>
</evidence>
<dbReference type="Gene3D" id="1.10.1660.10">
    <property type="match status" value="1"/>
</dbReference>
<feature type="region of interest" description="Disordered" evidence="1">
    <location>
        <begin position="145"/>
        <end position="167"/>
    </location>
</feature>
<feature type="compositionally biased region" description="Polar residues" evidence="1">
    <location>
        <begin position="1"/>
        <end position="10"/>
    </location>
</feature>
<protein>
    <recommendedName>
        <fullName evidence="4">Helix-turn-helix domain-containing protein</fullName>
    </recommendedName>
</protein>
<evidence type="ECO:0000313" key="2">
    <source>
        <dbReference type="EMBL" id="UGS38513.1"/>
    </source>
</evidence>
<dbReference type="RefSeq" id="WP_259312534.1">
    <property type="nucleotide sequence ID" value="NZ_CP087164.1"/>
</dbReference>
<dbReference type="EMBL" id="CP087164">
    <property type="protein sequence ID" value="UGS38513.1"/>
    <property type="molecule type" value="Genomic_DNA"/>
</dbReference>
<dbReference type="AlphaFoldDB" id="A0A9E6Y2R9"/>
<proteinExistence type="predicted"/>
<sequence length="167" mass="18167">MTRGTGTSTDHVLGAPRGARRAPHPRSREADASREALSQFDRLRDIAARTTDEATADELDGEAWGLVDRQGPVRLSFAAEALGVSDTAVRTWIDEGALDEVEGERGPRRVTFASVVELREILDELRAAAQDRNLLSAAVRRLEGESLGGSERLAESTRRMRSGTRAT</sequence>
<organism evidence="2 3">
    <name type="scientific">Capillimicrobium parvum</name>
    <dbReference type="NCBI Taxonomy" id="2884022"/>
    <lineage>
        <taxon>Bacteria</taxon>
        <taxon>Bacillati</taxon>
        <taxon>Actinomycetota</taxon>
        <taxon>Thermoleophilia</taxon>
        <taxon>Solirubrobacterales</taxon>
        <taxon>Capillimicrobiaceae</taxon>
        <taxon>Capillimicrobium</taxon>
    </lineage>
</organism>
<feature type="region of interest" description="Disordered" evidence="1">
    <location>
        <begin position="1"/>
        <end position="35"/>
    </location>
</feature>
<keyword evidence="3" id="KW-1185">Reference proteome</keyword>
<reference evidence="2" key="1">
    <citation type="journal article" date="2022" name="Int. J. Syst. Evol. Microbiol.">
        <title>Pseudomonas aegrilactucae sp. nov. and Pseudomonas morbosilactucae sp. nov., pathogens causing bacterial rot of lettuce in Japan.</title>
        <authorList>
            <person name="Sawada H."/>
            <person name="Fujikawa T."/>
            <person name="Satou M."/>
        </authorList>
    </citation>
    <scope>NUCLEOTIDE SEQUENCE</scope>
    <source>
        <strain evidence="2">0166_1</strain>
    </source>
</reference>
<evidence type="ECO:0000256" key="1">
    <source>
        <dbReference type="SAM" id="MobiDB-lite"/>
    </source>
</evidence>
<dbReference type="KEGG" id="sbae:DSM104329_04942"/>
<evidence type="ECO:0000313" key="3">
    <source>
        <dbReference type="Proteomes" id="UP001162834"/>
    </source>
</evidence>
<gene>
    <name evidence="2" type="ORF">DSM104329_04942</name>
</gene>
<name>A0A9E6Y2R9_9ACTN</name>
<dbReference type="Proteomes" id="UP001162834">
    <property type="component" value="Chromosome"/>
</dbReference>